<protein>
    <submittedName>
        <fullName evidence="3">Uncharacterized protein</fullName>
    </submittedName>
</protein>
<name>G0UAG5_TRYVY</name>
<feature type="region of interest" description="Disordered" evidence="2">
    <location>
        <begin position="433"/>
        <end position="461"/>
    </location>
</feature>
<dbReference type="AlphaFoldDB" id="G0UAG5"/>
<keyword evidence="1" id="KW-0175">Coiled coil</keyword>
<evidence type="ECO:0000256" key="2">
    <source>
        <dbReference type="SAM" id="MobiDB-lite"/>
    </source>
</evidence>
<accession>G0UAG5</accession>
<dbReference type="VEuPathDB" id="TriTrypDB:TvY486_1102830"/>
<feature type="compositionally biased region" description="Basic and acidic residues" evidence="2">
    <location>
        <begin position="403"/>
        <end position="421"/>
    </location>
</feature>
<reference evidence="3" key="1">
    <citation type="journal article" date="2012" name="Proc. Natl. Acad. Sci. U.S.A.">
        <title>Antigenic diversity is generated by distinct evolutionary mechanisms in African trypanosome species.</title>
        <authorList>
            <person name="Jackson A.P."/>
            <person name="Berry A."/>
            <person name="Aslett M."/>
            <person name="Allison H.C."/>
            <person name="Burton P."/>
            <person name="Vavrova-Anderson J."/>
            <person name="Brown R."/>
            <person name="Browne H."/>
            <person name="Corton N."/>
            <person name="Hauser H."/>
            <person name="Gamble J."/>
            <person name="Gilderthorp R."/>
            <person name="Marcello L."/>
            <person name="McQuillan J."/>
            <person name="Otto T.D."/>
            <person name="Quail M.A."/>
            <person name="Sanders M.J."/>
            <person name="van Tonder A."/>
            <person name="Ginger M.L."/>
            <person name="Field M.C."/>
            <person name="Barry J.D."/>
            <person name="Hertz-Fowler C."/>
            <person name="Berriman M."/>
        </authorList>
    </citation>
    <scope>NUCLEOTIDE SEQUENCE</scope>
    <source>
        <strain evidence="3">Y486</strain>
    </source>
</reference>
<organism evidence="3">
    <name type="scientific">Trypanosoma vivax (strain Y486)</name>
    <dbReference type="NCBI Taxonomy" id="1055687"/>
    <lineage>
        <taxon>Eukaryota</taxon>
        <taxon>Discoba</taxon>
        <taxon>Euglenozoa</taxon>
        <taxon>Kinetoplastea</taxon>
        <taxon>Metakinetoplastina</taxon>
        <taxon>Trypanosomatida</taxon>
        <taxon>Trypanosomatidae</taxon>
        <taxon>Trypanosoma</taxon>
        <taxon>Duttonella</taxon>
    </lineage>
</organism>
<feature type="region of interest" description="Disordered" evidence="2">
    <location>
        <begin position="391"/>
        <end position="421"/>
    </location>
</feature>
<sequence>MLPPSVTCVWLCFDGSETARGVCERVVGTRHAVLCVCVRARLLRHVRACAMVSVAPSPCRVLWPVPPGLSTSCNCSQVPHRSLNPFLISLCARASGEACWQRAVGPFRLNTDAHWRDVAENAGPHRGHVSPWVCFASPARGRLPPPGSLEPFTHAAVVLSLFFPISSFSPPLPFCPSSCVPTLCAVLHGCRRNSYHRNMSALREDSPLAQVPCDDGMFTYMDRDTSRATTDSVDGSSTVSSREGNRLVNGLRLEVEFRDERIKELETAYEQLLRKSRFEEGQLRCQLQRAKDELGSIHGALPAQPEGRGHGADAGAGAEAAEAAASGSAWEKQVGSAMCSSDICGGQGAEANRIAEVLKVLETERKKAAEAERAAEEAQARVTELQKALGKKKAAKLQQPTELTREDARQEADLRSSKKDAALRASGRVWQRVVRRPTSGSAASDEPFPLLGGEARGGPPRYAACPSCAVM</sequence>
<gene>
    <name evidence="3" type="ORF">TVY486_1102830</name>
</gene>
<evidence type="ECO:0000313" key="3">
    <source>
        <dbReference type="EMBL" id="CCC52798.1"/>
    </source>
</evidence>
<proteinExistence type="predicted"/>
<evidence type="ECO:0000256" key="1">
    <source>
        <dbReference type="SAM" id="Coils"/>
    </source>
</evidence>
<feature type="region of interest" description="Disordered" evidence="2">
    <location>
        <begin position="298"/>
        <end position="320"/>
    </location>
</feature>
<dbReference type="EMBL" id="HE573027">
    <property type="protein sequence ID" value="CCC52798.1"/>
    <property type="molecule type" value="Genomic_DNA"/>
</dbReference>
<feature type="coiled-coil region" evidence="1">
    <location>
        <begin position="255"/>
        <end position="282"/>
    </location>
</feature>